<dbReference type="EMBL" id="MT143074">
    <property type="protein sequence ID" value="QJA92525.1"/>
    <property type="molecule type" value="Genomic_DNA"/>
</dbReference>
<name>A0A6M3LI07_9ZZZZ</name>
<gene>
    <name evidence="1" type="ORF">MM415B04610_0004</name>
</gene>
<evidence type="ECO:0000313" key="1">
    <source>
        <dbReference type="EMBL" id="QJA92525.1"/>
    </source>
</evidence>
<dbReference type="AlphaFoldDB" id="A0A6M3LI07"/>
<accession>A0A6M3LI07</accession>
<organism evidence="1">
    <name type="scientific">viral metagenome</name>
    <dbReference type="NCBI Taxonomy" id="1070528"/>
    <lineage>
        <taxon>unclassified sequences</taxon>
        <taxon>metagenomes</taxon>
        <taxon>organismal metagenomes</taxon>
    </lineage>
</organism>
<sequence>MKNLEKEKIENIMKAQHVKKARMAFSEILKKIDSYHEKFDKILVGTTDVDKAFIFATYIWKLRGDNEVKNNVEKTG</sequence>
<proteinExistence type="predicted"/>
<protein>
    <submittedName>
        <fullName evidence="1">Uncharacterized protein</fullName>
    </submittedName>
</protein>
<reference evidence="1" key="1">
    <citation type="submission" date="2020-03" db="EMBL/GenBank/DDBJ databases">
        <title>The deep terrestrial virosphere.</title>
        <authorList>
            <person name="Holmfeldt K."/>
            <person name="Nilsson E."/>
            <person name="Simone D."/>
            <person name="Lopez-Fernandez M."/>
            <person name="Wu X."/>
            <person name="de Brujin I."/>
            <person name="Lundin D."/>
            <person name="Andersson A."/>
            <person name="Bertilsson S."/>
            <person name="Dopson M."/>
        </authorList>
    </citation>
    <scope>NUCLEOTIDE SEQUENCE</scope>
    <source>
        <strain evidence="1">MM415B04610</strain>
    </source>
</reference>